<dbReference type="Proteomes" id="UP000265926">
    <property type="component" value="Unassembled WGS sequence"/>
</dbReference>
<comment type="caution">
    <text evidence="2">The sequence shown here is derived from an EMBL/GenBank/DDBJ whole genome shotgun (WGS) entry which is preliminary data.</text>
</comment>
<evidence type="ECO:0000313" key="3">
    <source>
        <dbReference type="Proteomes" id="UP000265926"/>
    </source>
</evidence>
<evidence type="ECO:0000256" key="1">
    <source>
        <dbReference type="SAM" id="SignalP"/>
    </source>
</evidence>
<accession>A0A399SXU0</accession>
<reference evidence="2 3" key="1">
    <citation type="submission" date="2018-08" db="EMBL/GenBank/DDBJ databases">
        <title>Pallidiluteibacterium maritimus gen. nov., sp. nov., isolated from coastal sediment.</title>
        <authorList>
            <person name="Zhou L.Y."/>
        </authorList>
    </citation>
    <scope>NUCLEOTIDE SEQUENCE [LARGE SCALE GENOMIC DNA]</scope>
    <source>
        <strain evidence="2 3">XSD2</strain>
    </source>
</reference>
<dbReference type="AlphaFoldDB" id="A0A399SXU0"/>
<organism evidence="2 3">
    <name type="scientific">Maribellus luteus</name>
    <dbReference type="NCBI Taxonomy" id="2305463"/>
    <lineage>
        <taxon>Bacteria</taxon>
        <taxon>Pseudomonadati</taxon>
        <taxon>Bacteroidota</taxon>
        <taxon>Bacteroidia</taxon>
        <taxon>Marinilabiliales</taxon>
        <taxon>Prolixibacteraceae</taxon>
        <taxon>Maribellus</taxon>
    </lineage>
</organism>
<dbReference type="InterPro" id="IPR015943">
    <property type="entry name" value="WD40/YVTN_repeat-like_dom_sf"/>
</dbReference>
<dbReference type="InterPro" id="IPR008928">
    <property type="entry name" value="6-hairpin_glycosidase_sf"/>
</dbReference>
<keyword evidence="1" id="KW-0732">Signal</keyword>
<feature type="signal peptide" evidence="1">
    <location>
        <begin position="1"/>
        <end position="33"/>
    </location>
</feature>
<gene>
    <name evidence="2" type="ORF">D1614_16155</name>
</gene>
<keyword evidence="3" id="KW-1185">Reference proteome</keyword>
<dbReference type="Gene3D" id="2.130.10.10">
    <property type="entry name" value="YVTN repeat-like/Quinoprotein amine dehydrogenase"/>
    <property type="match status" value="2"/>
</dbReference>
<proteinExistence type="predicted"/>
<protein>
    <submittedName>
        <fullName evidence="2">Regulator</fullName>
    </submittedName>
</protein>
<sequence>MFSPASSKRSLLFSAFALLSTLLLTVASCQQKAEVPAVSVPENYQDVPFVQETHEAFYISDKEDDNEIRSIAVDHSSNVWVATAAGVFRKDENTRDWEEVITGEDRGPAYSVVVNPNGDVLLGTWNGLYRFSAGTLAKEEGVNPPVSVICADGEENYALGPHGIWHSVNQKWELQPYAIARSVRDAMVDTDGNLWVGTDAGLYKCKEGKTELFQNTDELISCYVKAVSFGPENKLWAGVMGGVSIRENNLLVKNLQPANGIPSIFVNSIEQAPGGVMWVGTDVGVVRFSPDGSHSLRFSKRWLTHDKVTDIAFDGNGNAWIATANGVSLIKKIEMTLAEKERNFYTQMMRKHMREPWICAPLRLEVPGDTSTWRHSDDDNDGEYTGGYLAMESFRYAATGDPDAKMKARKAFDFLVKLQTITGTDGFFARTIVPVDWQQVHDPNRTYTERQIADAQVADPRYKPVEERWRKSADGKWLWKGDTSSDEMDGHMMAYFYFYELAADDEEKQLVRNHVSKIMDYLVKHNYNFIDIDGKHTRWAVWSPEQLNRDPDWSSERSLNSFELLAYLKFAAHITGNEKYETEYRRLINEEGYLDNASRLNRKNPAWQIYFDLTMEGYLFPMLIKYETDPELKSFYENLMDEWMEKQTEGENLYNNLVYTFVTGKKTNVQQTIDFLKDAPLDLVDWHIDHTLREDVQVVRKPILEEVQISELPPASIRATVRWDKNPWAAVQGNPAQVREPVFWLWPYWEARYLGIIED</sequence>
<dbReference type="SUPFAM" id="SSF63829">
    <property type="entry name" value="Calcium-dependent phosphotriesterase"/>
    <property type="match status" value="1"/>
</dbReference>
<evidence type="ECO:0000313" key="2">
    <source>
        <dbReference type="EMBL" id="RIJ47075.1"/>
    </source>
</evidence>
<dbReference type="OrthoDB" id="610763at2"/>
<feature type="chain" id="PRO_5017337489" evidence="1">
    <location>
        <begin position="34"/>
        <end position="759"/>
    </location>
</feature>
<name>A0A399SXU0_9BACT</name>
<dbReference type="SUPFAM" id="SSF48208">
    <property type="entry name" value="Six-hairpin glycosidases"/>
    <property type="match status" value="1"/>
</dbReference>
<dbReference type="EMBL" id="QWGR01000010">
    <property type="protein sequence ID" value="RIJ47075.1"/>
    <property type="molecule type" value="Genomic_DNA"/>
</dbReference>
<dbReference type="GO" id="GO:0005975">
    <property type="term" value="P:carbohydrate metabolic process"/>
    <property type="evidence" value="ECO:0007669"/>
    <property type="project" value="InterPro"/>
</dbReference>